<dbReference type="InterPro" id="IPR036390">
    <property type="entry name" value="WH_DNA-bd_sf"/>
</dbReference>
<organism evidence="6 7">
    <name type="scientific">Microbacterium terregens</name>
    <dbReference type="NCBI Taxonomy" id="69363"/>
    <lineage>
        <taxon>Bacteria</taxon>
        <taxon>Bacillati</taxon>
        <taxon>Actinomycetota</taxon>
        <taxon>Actinomycetes</taxon>
        <taxon>Micrococcales</taxon>
        <taxon>Microbacteriaceae</taxon>
        <taxon>Microbacterium</taxon>
    </lineage>
</organism>
<dbReference type="Gene3D" id="3.30.450.40">
    <property type="match status" value="1"/>
</dbReference>
<name>A0ABV5SWL2_9MICO</name>
<evidence type="ECO:0000313" key="7">
    <source>
        <dbReference type="Proteomes" id="UP001589611"/>
    </source>
</evidence>
<evidence type="ECO:0000256" key="2">
    <source>
        <dbReference type="ARBA" id="ARBA00023125"/>
    </source>
</evidence>
<keyword evidence="1" id="KW-0805">Transcription regulation</keyword>
<dbReference type="Pfam" id="PF01614">
    <property type="entry name" value="IclR_C"/>
    <property type="match status" value="1"/>
</dbReference>
<evidence type="ECO:0000256" key="1">
    <source>
        <dbReference type="ARBA" id="ARBA00023015"/>
    </source>
</evidence>
<dbReference type="Pfam" id="PF09339">
    <property type="entry name" value="HTH_IclR"/>
    <property type="match status" value="1"/>
</dbReference>
<proteinExistence type="predicted"/>
<keyword evidence="2" id="KW-0238">DNA-binding</keyword>
<comment type="caution">
    <text evidence="6">The sequence shown here is derived from an EMBL/GenBank/DDBJ whole genome shotgun (WGS) entry which is preliminary data.</text>
</comment>
<evidence type="ECO:0000259" key="4">
    <source>
        <dbReference type="PROSITE" id="PS51077"/>
    </source>
</evidence>
<feature type="domain" description="HTH iclR-type" evidence="4">
    <location>
        <begin position="18"/>
        <end position="80"/>
    </location>
</feature>
<dbReference type="PROSITE" id="PS51078">
    <property type="entry name" value="ICLR_ED"/>
    <property type="match status" value="1"/>
</dbReference>
<dbReference type="SMART" id="SM00346">
    <property type="entry name" value="HTH_ICLR"/>
    <property type="match status" value="1"/>
</dbReference>
<accession>A0ABV5SWL2</accession>
<dbReference type="SUPFAM" id="SSF46785">
    <property type="entry name" value="Winged helix' DNA-binding domain"/>
    <property type="match status" value="1"/>
</dbReference>
<dbReference type="InterPro" id="IPR036388">
    <property type="entry name" value="WH-like_DNA-bd_sf"/>
</dbReference>
<feature type="domain" description="IclR-ED" evidence="5">
    <location>
        <begin position="81"/>
        <end position="259"/>
    </location>
</feature>
<dbReference type="InterPro" id="IPR050707">
    <property type="entry name" value="HTH_MetabolicPath_Reg"/>
</dbReference>
<dbReference type="InterPro" id="IPR005471">
    <property type="entry name" value="Tscrpt_reg_IclR_N"/>
</dbReference>
<dbReference type="Gene3D" id="1.10.10.10">
    <property type="entry name" value="Winged helix-like DNA-binding domain superfamily/Winged helix DNA-binding domain"/>
    <property type="match status" value="1"/>
</dbReference>
<evidence type="ECO:0000256" key="3">
    <source>
        <dbReference type="ARBA" id="ARBA00023163"/>
    </source>
</evidence>
<dbReference type="SUPFAM" id="SSF55781">
    <property type="entry name" value="GAF domain-like"/>
    <property type="match status" value="1"/>
</dbReference>
<dbReference type="EMBL" id="JBHMBE010000001">
    <property type="protein sequence ID" value="MFB9644744.1"/>
    <property type="molecule type" value="Genomic_DNA"/>
</dbReference>
<dbReference type="InterPro" id="IPR029016">
    <property type="entry name" value="GAF-like_dom_sf"/>
</dbReference>
<dbReference type="Proteomes" id="UP001589611">
    <property type="component" value="Unassembled WGS sequence"/>
</dbReference>
<dbReference type="InterPro" id="IPR014757">
    <property type="entry name" value="Tscrpt_reg_IclR_C"/>
</dbReference>
<protein>
    <submittedName>
        <fullName evidence="6">IclR family transcriptional regulator</fullName>
    </submittedName>
</protein>
<keyword evidence="7" id="KW-1185">Reference proteome</keyword>
<dbReference type="RefSeq" id="WP_344711540.1">
    <property type="nucleotide sequence ID" value="NZ_BAAAWH010000001.1"/>
</dbReference>
<keyword evidence="3" id="KW-0804">Transcription</keyword>
<dbReference type="PANTHER" id="PTHR30136:SF24">
    <property type="entry name" value="HTH-TYPE TRANSCRIPTIONAL REPRESSOR ALLR"/>
    <property type="match status" value="1"/>
</dbReference>
<sequence>MSGTQTSRPTGGRPKSGEPVLERAFRLLHAFADAPTRSLTLQQLAARADLPKTTTFRLATQLVSLAALERLDNGEFVIGLRMMEIASLGPRGYGLRATALPFMEDLHRITGQHVLLAVRDGNEAVLVERLSARDATTVKYRVGGRLPLDTTGVGVALLAHAPESLRGSFLARLEVDGRTSRLRELLAAVRTEGVCEITGANPAAAQPAAMSTVAAPILTRRGRLLGAISLVAPAAGGSVAANRVALRTVGLAIARTMDAADPG</sequence>
<gene>
    <name evidence="6" type="ORF">ACFFPJ_02915</name>
</gene>
<dbReference type="PANTHER" id="PTHR30136">
    <property type="entry name" value="HELIX-TURN-HELIX TRANSCRIPTIONAL REGULATOR, ICLR FAMILY"/>
    <property type="match status" value="1"/>
</dbReference>
<evidence type="ECO:0000259" key="5">
    <source>
        <dbReference type="PROSITE" id="PS51078"/>
    </source>
</evidence>
<reference evidence="6 7" key="1">
    <citation type="submission" date="2024-09" db="EMBL/GenBank/DDBJ databases">
        <authorList>
            <person name="Sun Q."/>
            <person name="Mori K."/>
        </authorList>
    </citation>
    <scope>NUCLEOTIDE SEQUENCE [LARGE SCALE GENOMIC DNA]</scope>
    <source>
        <strain evidence="6 7">JCM 1342</strain>
    </source>
</reference>
<dbReference type="PROSITE" id="PS51077">
    <property type="entry name" value="HTH_ICLR"/>
    <property type="match status" value="1"/>
</dbReference>
<evidence type="ECO:0000313" key="6">
    <source>
        <dbReference type="EMBL" id="MFB9644744.1"/>
    </source>
</evidence>